<keyword evidence="3 5" id="KW-0863">Zinc-finger</keyword>
<dbReference type="VEuPathDB" id="VectorBase:ISCP_006180"/>
<dbReference type="VEuPathDB" id="VectorBase:ISCW007709"/>
<name>A0A4D5RT36_IXOSC</name>
<dbReference type="InterPro" id="IPR036236">
    <property type="entry name" value="Znf_C2H2_sf"/>
</dbReference>
<dbReference type="SUPFAM" id="SSF57667">
    <property type="entry name" value="beta-beta-alpha zinc fingers"/>
    <property type="match status" value="8"/>
</dbReference>
<keyword evidence="4" id="KW-0862">Zinc</keyword>
<feature type="region of interest" description="Disordered" evidence="6">
    <location>
        <begin position="120"/>
        <end position="143"/>
    </location>
</feature>
<keyword evidence="1" id="KW-0479">Metal-binding</keyword>
<evidence type="ECO:0000256" key="3">
    <source>
        <dbReference type="ARBA" id="ARBA00022771"/>
    </source>
</evidence>
<feature type="domain" description="C2H2-type" evidence="7">
    <location>
        <begin position="680"/>
        <end position="708"/>
    </location>
</feature>
<feature type="domain" description="C2H2-type" evidence="7">
    <location>
        <begin position="491"/>
        <end position="519"/>
    </location>
</feature>
<evidence type="ECO:0000259" key="7">
    <source>
        <dbReference type="PROSITE" id="PS50157"/>
    </source>
</evidence>
<feature type="domain" description="C2H2-type" evidence="7">
    <location>
        <begin position="433"/>
        <end position="460"/>
    </location>
</feature>
<evidence type="ECO:0000256" key="2">
    <source>
        <dbReference type="ARBA" id="ARBA00022737"/>
    </source>
</evidence>
<reference evidence="8" key="1">
    <citation type="submission" date="2019-04" db="EMBL/GenBank/DDBJ databases">
        <title>An insight into the mialome of Ixodes scapularis.</title>
        <authorList>
            <person name="Ribeiro J.M."/>
            <person name="Mather T.N."/>
            <person name="Karim S."/>
        </authorList>
    </citation>
    <scope>NUCLEOTIDE SEQUENCE</scope>
</reference>
<dbReference type="FunFam" id="3.30.160.60:FF:000446">
    <property type="entry name" value="Zinc finger protein"/>
    <property type="match status" value="1"/>
</dbReference>
<dbReference type="PROSITE" id="PS50157">
    <property type="entry name" value="ZINC_FINGER_C2H2_2"/>
    <property type="match status" value="13"/>
</dbReference>
<dbReference type="PANTHER" id="PTHR24379">
    <property type="entry name" value="KRAB AND ZINC FINGER DOMAIN-CONTAINING"/>
    <property type="match status" value="1"/>
</dbReference>
<dbReference type="Pfam" id="PF00096">
    <property type="entry name" value="zf-C2H2"/>
    <property type="match status" value="4"/>
</dbReference>
<feature type="domain" description="C2H2-type" evidence="7">
    <location>
        <begin position="461"/>
        <end position="484"/>
    </location>
</feature>
<dbReference type="PROSITE" id="PS00028">
    <property type="entry name" value="ZINC_FINGER_C2H2_1"/>
    <property type="match status" value="13"/>
</dbReference>
<dbReference type="OrthoDB" id="6477879at2759"/>
<feature type="domain" description="C2H2-type" evidence="7">
    <location>
        <begin position="750"/>
        <end position="777"/>
    </location>
</feature>
<keyword evidence="2" id="KW-0677">Repeat</keyword>
<evidence type="ECO:0000313" key="8">
    <source>
        <dbReference type="EMBL" id="MOY40460.1"/>
    </source>
</evidence>
<dbReference type="Gene3D" id="3.30.160.60">
    <property type="entry name" value="Classic Zinc Finger"/>
    <property type="match status" value="10"/>
</dbReference>
<dbReference type="SMART" id="SM00355">
    <property type="entry name" value="ZnF_C2H2"/>
    <property type="match status" value="19"/>
</dbReference>
<feature type="domain" description="C2H2-type" evidence="7">
    <location>
        <begin position="520"/>
        <end position="548"/>
    </location>
</feature>
<feature type="domain" description="C2H2-type" evidence="7">
    <location>
        <begin position="222"/>
        <end position="251"/>
    </location>
</feature>
<evidence type="ECO:0000256" key="1">
    <source>
        <dbReference type="ARBA" id="ARBA00022723"/>
    </source>
</evidence>
<feature type="domain" description="C2H2-type" evidence="7">
    <location>
        <begin position="400"/>
        <end position="427"/>
    </location>
</feature>
<evidence type="ECO:0000256" key="6">
    <source>
        <dbReference type="SAM" id="MobiDB-lite"/>
    </source>
</evidence>
<dbReference type="VEuPathDB" id="VectorBase:ISCI007709"/>
<feature type="domain" description="C2H2-type" evidence="7">
    <location>
        <begin position="778"/>
        <end position="806"/>
    </location>
</feature>
<feature type="non-terminal residue" evidence="8">
    <location>
        <position position="882"/>
    </location>
</feature>
<dbReference type="FunFam" id="3.30.160.60:FF:000100">
    <property type="entry name" value="Zinc finger 45-like"/>
    <property type="match status" value="1"/>
</dbReference>
<feature type="domain" description="C2H2-type" evidence="7">
    <location>
        <begin position="596"/>
        <end position="624"/>
    </location>
</feature>
<feature type="compositionally biased region" description="Polar residues" evidence="6">
    <location>
        <begin position="120"/>
        <end position="131"/>
    </location>
</feature>
<dbReference type="EMBL" id="GHJT01006489">
    <property type="protein sequence ID" value="MOY40460.1"/>
    <property type="molecule type" value="Transcribed_RNA"/>
</dbReference>
<dbReference type="GO" id="GO:0005634">
    <property type="term" value="C:nucleus"/>
    <property type="evidence" value="ECO:0007669"/>
    <property type="project" value="UniProtKB-ARBA"/>
</dbReference>
<accession>A0A4D5RT36</accession>
<protein>
    <submittedName>
        <fullName evidence="8">Putative regulation of transcription</fullName>
    </submittedName>
</protein>
<evidence type="ECO:0000256" key="4">
    <source>
        <dbReference type="ARBA" id="ARBA00022833"/>
    </source>
</evidence>
<feature type="domain" description="C2H2-type" evidence="7">
    <location>
        <begin position="652"/>
        <end position="679"/>
    </location>
</feature>
<dbReference type="GO" id="GO:0008270">
    <property type="term" value="F:zinc ion binding"/>
    <property type="evidence" value="ECO:0007669"/>
    <property type="project" value="UniProtKB-KW"/>
</dbReference>
<dbReference type="Pfam" id="PF13912">
    <property type="entry name" value="zf-C2H2_6"/>
    <property type="match status" value="1"/>
</dbReference>
<dbReference type="PANTHER" id="PTHR24379:SF121">
    <property type="entry name" value="C2H2-TYPE DOMAIN-CONTAINING PROTEIN"/>
    <property type="match status" value="1"/>
</dbReference>
<evidence type="ECO:0000256" key="5">
    <source>
        <dbReference type="PROSITE-ProRule" id="PRU00042"/>
    </source>
</evidence>
<organism evidence="8">
    <name type="scientific">Ixodes scapularis</name>
    <name type="common">Black-legged tick</name>
    <name type="synonym">Deer tick</name>
    <dbReference type="NCBI Taxonomy" id="6945"/>
    <lineage>
        <taxon>Eukaryota</taxon>
        <taxon>Metazoa</taxon>
        <taxon>Ecdysozoa</taxon>
        <taxon>Arthropoda</taxon>
        <taxon>Chelicerata</taxon>
        <taxon>Arachnida</taxon>
        <taxon>Acari</taxon>
        <taxon>Parasitiformes</taxon>
        <taxon>Ixodida</taxon>
        <taxon>Ixodoidea</taxon>
        <taxon>Ixodidae</taxon>
        <taxon>Ixodinae</taxon>
        <taxon>Ixodes</taxon>
    </lineage>
</organism>
<sequence length="882" mass="97613">MGIYIVISLDSQPVCADLYFPMGLPAGSSIDLCLAASSPSKSAKDDPRFALNYAYVNGRKVPVARNNYDHKYGATYLSRGISVRAPRVNGQRICQLKNLRLPVPSLAVSAETLSVPENVLGQTDQQGSTDAVASGALPRSKDAPPDVEMVFTEASQACAKAIDDIVSANEPETQTVFLCTQCSHQTFDKDVAVSHCKSHLKGPRPKAVSGAKSASVSSKLRYVCVHCGKKFVSNQRLQVHLLCHAESSAKPVQKESDPVVRPSGKEADLPFRCLYCTETYPTKASLEAHIKWCQPESPKAEIAASADADELESHILITKVPGEKSSLQCSDCGEQFADFNTFNAHHRLQDCAGGDRDQALSITTAKRKRREFACVHCDHVASSYARLCDHSVEHSEATLYRCNVCRKVFLHKAMLEQHALSHSQPDTTPQRLYPCCYCDRVFKSHRGIQAHTNFHKNVRPFECRECGASLSSKANLKAHMVSIHGDPGDDAKCPHCPKVFKLQRSLNIHLRAIHGPEKVHECQLCGKRLATERKLLKHQALVHFNDNTSAAAGAALSQSGQMSLLRLLTCPKCPFRTYSYPRLARHRVQHTGVYPHQCPECDKQFIFKDQVTRHVQSVHRKSRLTCPHCPRLFFSAKLHQLHLETHRQKQGFPCTSCGSYYETTAALEHHAQSHSPDLPFECSLCQRRFKFSQGLSVHLRFHHRGASASAGKGVGDHTWRHTCDVCHIRFKYQSSLAAHRLNKHTEADKLTCTYCSRTFSSQCVLSLHIRSHTGEKPHVCPHCGRAFSIPANLKNHLVTQHTKDFKLFCPLCGKGAVSNLKLRQHLLLSHKAVGGTCKGAGRAAAALPAADQLDIPEMEDVPVPVTHVIVEDPASIFSQIIL</sequence>
<proteinExistence type="predicted"/>
<feature type="domain" description="C2H2-type" evidence="7">
    <location>
        <begin position="721"/>
        <end position="749"/>
    </location>
</feature>
<dbReference type="InterPro" id="IPR013087">
    <property type="entry name" value="Znf_C2H2_type"/>
</dbReference>
<dbReference type="AlphaFoldDB" id="A0A4D5RT36"/>
<feature type="domain" description="C2H2-type" evidence="7">
    <location>
        <begin position="327"/>
        <end position="357"/>
    </location>
</feature>